<dbReference type="PANTHER" id="PTHR30629">
    <property type="entry name" value="PROPHAGE INTEGRASE"/>
    <property type="match status" value="1"/>
</dbReference>
<name>A0ABM8NBJ3_9BURK</name>
<gene>
    <name evidence="3" type="primary">intA_1</name>
    <name evidence="3" type="ORF">LMG27952_00795</name>
</gene>
<evidence type="ECO:0000313" key="3">
    <source>
        <dbReference type="EMBL" id="CAD6513854.1"/>
    </source>
</evidence>
<keyword evidence="4" id="KW-1185">Reference proteome</keyword>
<dbReference type="InterPro" id="IPR011010">
    <property type="entry name" value="DNA_brk_join_enz"/>
</dbReference>
<protein>
    <submittedName>
        <fullName evidence="3">Prophage integrase IntA</fullName>
    </submittedName>
</protein>
<keyword evidence="2" id="KW-0229">DNA integration</keyword>
<comment type="similarity">
    <text evidence="1">Belongs to the 'phage' integrase family.</text>
</comment>
<comment type="caution">
    <text evidence="3">The sequence shown here is derived from an EMBL/GenBank/DDBJ whole genome shotgun (WGS) entry which is preliminary data.</text>
</comment>
<dbReference type="InterPro" id="IPR050808">
    <property type="entry name" value="Phage_Integrase"/>
</dbReference>
<proteinExistence type="inferred from homology"/>
<accession>A0ABM8NBJ3</accession>
<dbReference type="EMBL" id="CAJHCQ010000001">
    <property type="protein sequence ID" value="CAD6513854.1"/>
    <property type="molecule type" value="Genomic_DNA"/>
</dbReference>
<evidence type="ECO:0000313" key="4">
    <source>
        <dbReference type="Proteomes" id="UP000656319"/>
    </source>
</evidence>
<organism evidence="3 4">
    <name type="scientific">Paraburkholderia hiiakae</name>
    <dbReference type="NCBI Taxonomy" id="1081782"/>
    <lineage>
        <taxon>Bacteria</taxon>
        <taxon>Pseudomonadati</taxon>
        <taxon>Pseudomonadota</taxon>
        <taxon>Betaproteobacteria</taxon>
        <taxon>Burkholderiales</taxon>
        <taxon>Burkholderiaceae</taxon>
        <taxon>Paraburkholderia</taxon>
    </lineage>
</organism>
<evidence type="ECO:0000256" key="1">
    <source>
        <dbReference type="ARBA" id="ARBA00008857"/>
    </source>
</evidence>
<dbReference type="PANTHER" id="PTHR30629:SF2">
    <property type="entry name" value="PROPHAGE INTEGRASE INTS-RELATED"/>
    <property type="match status" value="1"/>
</dbReference>
<sequence length="103" mass="11650">MSGAAINAALQRLGFDTKTEITGHGFRAMARTILHERLRFPAEVIEHQLAHRVPDSLGGAYNRTRFIDDRVAMMQAWADYLDRLKAGAEVVPIRQRDFLREGS</sequence>
<reference evidence="3 4" key="1">
    <citation type="submission" date="2020-10" db="EMBL/GenBank/DDBJ databases">
        <authorList>
            <person name="Peeters C."/>
        </authorList>
    </citation>
    <scope>NUCLEOTIDE SEQUENCE [LARGE SCALE GENOMIC DNA]</scope>
    <source>
        <strain evidence="3 4">LMG 27952</strain>
    </source>
</reference>
<evidence type="ECO:0000256" key="2">
    <source>
        <dbReference type="ARBA" id="ARBA00022908"/>
    </source>
</evidence>
<dbReference type="Proteomes" id="UP000656319">
    <property type="component" value="Unassembled WGS sequence"/>
</dbReference>
<dbReference type="SUPFAM" id="SSF56349">
    <property type="entry name" value="DNA breaking-rejoining enzymes"/>
    <property type="match status" value="1"/>
</dbReference>